<dbReference type="AlphaFoldDB" id="A0A0N4X2X1"/>
<accession>A0A0N4X2X1</accession>
<feature type="transmembrane region" description="Helical" evidence="1">
    <location>
        <begin position="16"/>
        <end position="34"/>
    </location>
</feature>
<feature type="transmembrane region" description="Helical" evidence="1">
    <location>
        <begin position="46"/>
        <end position="67"/>
    </location>
</feature>
<reference evidence="4" key="1">
    <citation type="submission" date="2017-02" db="UniProtKB">
        <authorList>
            <consortium name="WormBaseParasite"/>
        </authorList>
    </citation>
    <scope>IDENTIFICATION</scope>
</reference>
<protein>
    <submittedName>
        <fullName evidence="4">Secreted protein</fullName>
    </submittedName>
</protein>
<name>A0A0N4X2X1_HAEPC</name>
<keyword evidence="1" id="KW-0472">Membrane</keyword>
<evidence type="ECO:0000256" key="1">
    <source>
        <dbReference type="SAM" id="Phobius"/>
    </source>
</evidence>
<proteinExistence type="predicted"/>
<dbReference type="EMBL" id="UZAF01020751">
    <property type="protein sequence ID" value="VDO72655.1"/>
    <property type="molecule type" value="Genomic_DNA"/>
</dbReference>
<evidence type="ECO:0000313" key="2">
    <source>
        <dbReference type="EMBL" id="VDO72655.1"/>
    </source>
</evidence>
<dbReference type="OrthoDB" id="10475873at2759"/>
<dbReference type="OMA" id="GTHLTQY"/>
<sequence>MAALTWMATRAASRHLVFMLLTACVFHTFVYQMLYSVLHIRGWLMVVARFAFSSAISVGTFLAYSVAGSVSQKRE</sequence>
<gene>
    <name evidence="2" type="ORF">HPLM_LOCUS18705</name>
</gene>
<keyword evidence="1" id="KW-1133">Transmembrane helix</keyword>
<dbReference type="WBParaSite" id="HPLM_0001871301-mRNA-1">
    <property type="protein sequence ID" value="HPLM_0001871301-mRNA-1"/>
    <property type="gene ID" value="HPLM_0001871301"/>
</dbReference>
<keyword evidence="1" id="KW-0812">Transmembrane</keyword>
<dbReference type="STRING" id="6290.A0A0N4X2X1"/>
<evidence type="ECO:0000313" key="4">
    <source>
        <dbReference type="WBParaSite" id="HPLM_0001871301-mRNA-1"/>
    </source>
</evidence>
<reference evidence="2 3" key="2">
    <citation type="submission" date="2018-11" db="EMBL/GenBank/DDBJ databases">
        <authorList>
            <consortium name="Pathogen Informatics"/>
        </authorList>
    </citation>
    <scope>NUCLEOTIDE SEQUENCE [LARGE SCALE GENOMIC DNA]</scope>
    <source>
        <strain evidence="2 3">MHpl1</strain>
    </source>
</reference>
<keyword evidence="3" id="KW-1185">Reference proteome</keyword>
<evidence type="ECO:0000313" key="3">
    <source>
        <dbReference type="Proteomes" id="UP000268014"/>
    </source>
</evidence>
<organism evidence="4">
    <name type="scientific">Haemonchus placei</name>
    <name type="common">Barber's pole worm</name>
    <dbReference type="NCBI Taxonomy" id="6290"/>
    <lineage>
        <taxon>Eukaryota</taxon>
        <taxon>Metazoa</taxon>
        <taxon>Ecdysozoa</taxon>
        <taxon>Nematoda</taxon>
        <taxon>Chromadorea</taxon>
        <taxon>Rhabditida</taxon>
        <taxon>Rhabditina</taxon>
        <taxon>Rhabditomorpha</taxon>
        <taxon>Strongyloidea</taxon>
        <taxon>Trichostrongylidae</taxon>
        <taxon>Haemonchus</taxon>
    </lineage>
</organism>
<dbReference type="Proteomes" id="UP000268014">
    <property type="component" value="Unassembled WGS sequence"/>
</dbReference>